<organism evidence="2 3">
    <name type="scientific">Actinoplanes palleronii</name>
    <dbReference type="NCBI Taxonomy" id="113570"/>
    <lineage>
        <taxon>Bacteria</taxon>
        <taxon>Bacillati</taxon>
        <taxon>Actinomycetota</taxon>
        <taxon>Actinomycetes</taxon>
        <taxon>Micromonosporales</taxon>
        <taxon>Micromonosporaceae</taxon>
        <taxon>Actinoplanes</taxon>
    </lineage>
</organism>
<reference evidence="2 3" key="1">
    <citation type="submission" date="2021-01" db="EMBL/GenBank/DDBJ databases">
        <title>Whole genome shotgun sequence of Actinoplanes palleronii NBRC 14916.</title>
        <authorList>
            <person name="Komaki H."/>
            <person name="Tamura T."/>
        </authorList>
    </citation>
    <scope>NUCLEOTIDE SEQUENCE [LARGE SCALE GENOMIC DNA]</scope>
    <source>
        <strain evidence="2 3">NBRC 14916</strain>
    </source>
</reference>
<comment type="caution">
    <text evidence="2">The sequence shown here is derived from an EMBL/GenBank/DDBJ whole genome shotgun (WGS) entry which is preliminary data.</text>
</comment>
<proteinExistence type="predicted"/>
<name>A0ABQ4B438_9ACTN</name>
<evidence type="ECO:0000313" key="2">
    <source>
        <dbReference type="EMBL" id="GIE65422.1"/>
    </source>
</evidence>
<dbReference type="Proteomes" id="UP000624709">
    <property type="component" value="Unassembled WGS sequence"/>
</dbReference>
<evidence type="ECO:0000313" key="3">
    <source>
        <dbReference type="Proteomes" id="UP000624709"/>
    </source>
</evidence>
<feature type="compositionally biased region" description="Basic residues" evidence="1">
    <location>
        <begin position="103"/>
        <end position="114"/>
    </location>
</feature>
<accession>A0ABQ4B438</accession>
<gene>
    <name evidence="2" type="ORF">Apa02nite_015300</name>
</gene>
<dbReference type="RefSeq" id="WP_203824416.1">
    <property type="nucleotide sequence ID" value="NZ_BAAATY010000008.1"/>
</dbReference>
<evidence type="ECO:0000256" key="1">
    <source>
        <dbReference type="SAM" id="MobiDB-lite"/>
    </source>
</evidence>
<sequence>MTKAVIYLPAGEINATWLSSCLDHCQRRGYEASVIIGNETAVGELLLLGEVRIVIVARPEHFNPQWWPTIEVVGAETRRIAREVIDGVIAEEPVARPANDRPGRHRERRPRALR</sequence>
<keyword evidence="3" id="KW-1185">Reference proteome</keyword>
<dbReference type="EMBL" id="BOMS01000018">
    <property type="protein sequence ID" value="GIE65422.1"/>
    <property type="molecule type" value="Genomic_DNA"/>
</dbReference>
<protein>
    <submittedName>
        <fullName evidence="2">Uncharacterized protein</fullName>
    </submittedName>
</protein>
<feature type="region of interest" description="Disordered" evidence="1">
    <location>
        <begin position="93"/>
        <end position="114"/>
    </location>
</feature>